<keyword evidence="4" id="KW-0378">Hydrolase</keyword>
<dbReference type="SUPFAM" id="SSF55545">
    <property type="entry name" value="beta-N-acetylhexosaminidase-like domain"/>
    <property type="match status" value="1"/>
</dbReference>
<gene>
    <name evidence="11" type="ORF">OB962_02280</name>
</gene>
<feature type="domain" description="Glycoside hydrolase family 20 catalytic" evidence="9">
    <location>
        <begin position="553"/>
        <end position="593"/>
    </location>
</feature>
<dbReference type="RefSeq" id="WP_290040655.1">
    <property type="nucleotide sequence ID" value="NZ_JAOPLU010000001.1"/>
</dbReference>
<reference evidence="11" key="1">
    <citation type="submission" date="2024-05" db="EMBL/GenBank/DDBJ databases">
        <title>WGS of Aeromonas isolates.</title>
        <authorList>
            <person name="Lee H."/>
        </authorList>
    </citation>
    <scope>NUCLEOTIDE SEQUENCE</scope>
    <source>
        <strain evidence="11">LP308</strain>
    </source>
</reference>
<evidence type="ECO:0000256" key="1">
    <source>
        <dbReference type="ARBA" id="ARBA00001231"/>
    </source>
</evidence>
<evidence type="ECO:0000259" key="10">
    <source>
        <dbReference type="Pfam" id="PF02838"/>
    </source>
</evidence>
<proteinExistence type="inferred from homology"/>
<comment type="similarity">
    <text evidence="2">Belongs to the glycosyl hydrolase 20 family.</text>
</comment>
<dbReference type="Proteomes" id="UP001168109">
    <property type="component" value="Unassembled WGS sequence"/>
</dbReference>
<dbReference type="EMBL" id="JAOPLU010000001">
    <property type="protein sequence ID" value="MDM5129830.1"/>
    <property type="molecule type" value="Genomic_DNA"/>
</dbReference>
<evidence type="ECO:0000313" key="11">
    <source>
        <dbReference type="EMBL" id="MDM5129830.1"/>
    </source>
</evidence>
<evidence type="ECO:0000256" key="2">
    <source>
        <dbReference type="ARBA" id="ARBA00006285"/>
    </source>
</evidence>
<keyword evidence="12" id="KW-1185">Reference proteome</keyword>
<dbReference type="InterPro" id="IPR025705">
    <property type="entry name" value="Beta_hexosaminidase_sua/sub"/>
</dbReference>
<feature type="domain" description="Glycoside hydrolase family 20 catalytic" evidence="9">
    <location>
        <begin position="161"/>
        <end position="419"/>
    </location>
</feature>
<dbReference type="InterPro" id="IPR015883">
    <property type="entry name" value="Glyco_hydro_20_cat"/>
</dbReference>
<evidence type="ECO:0000259" key="9">
    <source>
        <dbReference type="Pfam" id="PF00728"/>
    </source>
</evidence>
<evidence type="ECO:0000256" key="4">
    <source>
        <dbReference type="ARBA" id="ARBA00022801"/>
    </source>
</evidence>
<protein>
    <recommendedName>
        <fullName evidence="3">beta-N-acetylhexosaminidase</fullName>
        <ecNumber evidence="3">3.2.1.52</ecNumber>
    </recommendedName>
    <alternativeName>
        <fullName evidence="6">Beta-N-acetylhexosaminidase</fullName>
    </alternativeName>
    <alternativeName>
        <fullName evidence="7">N-acetyl-beta-glucosaminidase</fullName>
    </alternativeName>
</protein>
<dbReference type="EC" id="3.2.1.52" evidence="3"/>
<dbReference type="Pfam" id="PF00728">
    <property type="entry name" value="Glyco_hydro_20"/>
    <property type="match status" value="2"/>
</dbReference>
<dbReference type="InterPro" id="IPR015882">
    <property type="entry name" value="HEX_bac_N"/>
</dbReference>
<dbReference type="PANTHER" id="PTHR22600">
    <property type="entry name" value="BETA-HEXOSAMINIDASE"/>
    <property type="match status" value="1"/>
</dbReference>
<dbReference type="PROSITE" id="PS51257">
    <property type="entry name" value="PROKAR_LIPOPROTEIN"/>
    <property type="match status" value="1"/>
</dbReference>
<evidence type="ECO:0000256" key="8">
    <source>
        <dbReference type="SAM" id="SignalP"/>
    </source>
</evidence>
<dbReference type="InterPro" id="IPR029018">
    <property type="entry name" value="Hex-like_dom2"/>
</dbReference>
<name>A0ABT7Q7D3_9GAMM</name>
<evidence type="ECO:0000256" key="5">
    <source>
        <dbReference type="ARBA" id="ARBA00023295"/>
    </source>
</evidence>
<dbReference type="PRINTS" id="PR00738">
    <property type="entry name" value="GLHYDRLASE20"/>
</dbReference>
<organism evidence="11 12">
    <name type="scientific">Aeromonas piscicola</name>
    <dbReference type="NCBI Taxonomy" id="600645"/>
    <lineage>
        <taxon>Bacteria</taxon>
        <taxon>Pseudomonadati</taxon>
        <taxon>Pseudomonadota</taxon>
        <taxon>Gammaproteobacteria</taxon>
        <taxon>Aeromonadales</taxon>
        <taxon>Aeromonadaceae</taxon>
        <taxon>Aeromonas</taxon>
    </lineage>
</organism>
<feature type="chain" id="PRO_5045644408" description="beta-N-acetylhexosaminidase" evidence="8">
    <location>
        <begin position="22"/>
        <end position="816"/>
    </location>
</feature>
<dbReference type="PANTHER" id="PTHR22600:SF57">
    <property type="entry name" value="BETA-N-ACETYLHEXOSAMINIDASE"/>
    <property type="match status" value="1"/>
</dbReference>
<dbReference type="SUPFAM" id="SSF51445">
    <property type="entry name" value="(Trans)glycosidases"/>
    <property type="match status" value="1"/>
</dbReference>
<dbReference type="Gene3D" id="3.20.20.80">
    <property type="entry name" value="Glycosidases"/>
    <property type="match status" value="2"/>
</dbReference>
<dbReference type="Pfam" id="PF02838">
    <property type="entry name" value="Glyco_hydro_20b"/>
    <property type="match status" value="1"/>
</dbReference>
<comment type="catalytic activity">
    <reaction evidence="1">
        <text>Hydrolysis of terminal non-reducing N-acetyl-D-hexosamine residues in N-acetyl-beta-D-hexosaminides.</text>
        <dbReference type="EC" id="3.2.1.52"/>
    </reaction>
</comment>
<evidence type="ECO:0000256" key="3">
    <source>
        <dbReference type="ARBA" id="ARBA00012663"/>
    </source>
</evidence>
<dbReference type="Gene3D" id="3.30.379.10">
    <property type="entry name" value="Chitobiase/beta-hexosaminidase domain 2-like"/>
    <property type="match status" value="1"/>
</dbReference>
<keyword evidence="5" id="KW-0326">Glycosidase</keyword>
<keyword evidence="8" id="KW-0732">Signal</keyword>
<dbReference type="InterPro" id="IPR017853">
    <property type="entry name" value="GH"/>
</dbReference>
<evidence type="ECO:0000313" key="12">
    <source>
        <dbReference type="Proteomes" id="UP001168109"/>
    </source>
</evidence>
<sequence>MKKTMLALAISALACSSLAWAAAPNTDLPLMPYPQEVKLGKGVLPVDRHFTITLSEARSPSLLQAQRRLQQRIERQTGLFLVPGADGPGLEIAVKQGIPSFPQQESEDESYQLQITKQGARLEANTFYGALRGMETFLQLLQSGPGGYSIPAVTIADQPRFPWRGLLLDSARHFLPLEDLKRQLDGMASAKLNVFHWHLTDDQGWRFESKRFPRLQEAGSDGQFYTQTQIRELVDYAAQLGIRVVPELDFPGHASAIAAAYPELMTEVTDYAPERRWGVHKPLLDPSKPAVYDFIDQLVAEVVTLFPDPYLHIGGDEVDPEQWQQSKSVQAYMKTNKLATTQELHAHFNSKLEQILARHGRKMIGWDETLHADLPKSVVIQSWQGQDALGEAVRLGHQALLSTGYYIDQPQPTAYHYRNDPLPTPQPLADTLQPGEQWQSWAFEAPRKRGSPVSGSFTLIRDQQGKLRGFIDFKGKSRRPVQDVREHNGITTFWMDSWMGKTQPRVTLASGTLSGVLQVANATYPITGKQIGGSQMAETKLPENRYPVFLQGSEIHRVLGGEVTLWSELVNEQTLDLRLWPRTYAIAERLWSAQDIDDEKSMYQRLAYMDRWGTLSVGLQHQWDGIRNMMRLANQSDISPLQRFAEAVEQAQYYHRHHEKSANENYDRYDPLNRLADALPPESATIRQLDGWVDELLADPVHQARQLEIRTLLLGWQANTPAMRQLSANNRDLAALAPMVEQVDALSRLGVRLLDARQGQQPLSADEQNAARTLIREAKQIRDELVVSSAYPIEKLLEASERAKEGQPSSPRSTEK</sequence>
<feature type="domain" description="Beta-hexosaminidase bacterial type N-terminal" evidence="10">
    <location>
        <begin position="29"/>
        <end position="158"/>
    </location>
</feature>
<evidence type="ECO:0000256" key="7">
    <source>
        <dbReference type="ARBA" id="ARBA00033000"/>
    </source>
</evidence>
<accession>A0ABT7Q7D3</accession>
<comment type="caution">
    <text evidence="11">The sequence shown here is derived from an EMBL/GenBank/DDBJ whole genome shotgun (WGS) entry which is preliminary data.</text>
</comment>
<feature type="signal peptide" evidence="8">
    <location>
        <begin position="1"/>
        <end position="21"/>
    </location>
</feature>
<evidence type="ECO:0000256" key="6">
    <source>
        <dbReference type="ARBA" id="ARBA00030512"/>
    </source>
</evidence>